<evidence type="ECO:0000256" key="7">
    <source>
        <dbReference type="ARBA" id="ARBA00022777"/>
    </source>
</evidence>
<keyword evidence="6 10" id="KW-0812">Transmembrane</keyword>
<dbReference type="Gene3D" id="1.10.287.130">
    <property type="match status" value="1"/>
</dbReference>
<dbReference type="InterPro" id="IPR050428">
    <property type="entry name" value="TCS_sensor_his_kinase"/>
</dbReference>
<feature type="transmembrane region" description="Helical" evidence="10">
    <location>
        <begin position="129"/>
        <end position="150"/>
    </location>
</feature>
<gene>
    <name evidence="12" type="ORF">SAMN04488509_10769</name>
</gene>
<dbReference type="InterPro" id="IPR005467">
    <property type="entry name" value="His_kinase_dom"/>
</dbReference>
<evidence type="ECO:0000256" key="6">
    <source>
        <dbReference type="ARBA" id="ARBA00022692"/>
    </source>
</evidence>
<dbReference type="InterPro" id="IPR003661">
    <property type="entry name" value="HisK_dim/P_dom"/>
</dbReference>
<feature type="transmembrane region" description="Helical" evidence="10">
    <location>
        <begin position="12"/>
        <end position="31"/>
    </location>
</feature>
<evidence type="ECO:0000313" key="13">
    <source>
        <dbReference type="Proteomes" id="UP000199603"/>
    </source>
</evidence>
<dbReference type="EMBL" id="FNAG01000007">
    <property type="protein sequence ID" value="SDD79602.1"/>
    <property type="molecule type" value="Genomic_DNA"/>
</dbReference>
<evidence type="ECO:0000313" key="12">
    <source>
        <dbReference type="EMBL" id="SDD79602.1"/>
    </source>
</evidence>
<dbReference type="AlphaFoldDB" id="A0A1G6XNG4"/>
<dbReference type="InterPro" id="IPR036097">
    <property type="entry name" value="HisK_dim/P_sf"/>
</dbReference>
<dbReference type="GO" id="GO:0000155">
    <property type="term" value="F:phosphorelay sensor kinase activity"/>
    <property type="evidence" value="ECO:0007669"/>
    <property type="project" value="InterPro"/>
</dbReference>
<dbReference type="RefSeq" id="WP_091243131.1">
    <property type="nucleotide sequence ID" value="NZ_FNAG01000007.1"/>
</dbReference>
<dbReference type="PANTHER" id="PTHR45436:SF16">
    <property type="entry name" value="HISTIDINE KINASE"/>
    <property type="match status" value="1"/>
</dbReference>
<dbReference type="EC" id="2.7.13.3" evidence="3"/>
<accession>A0A1G6XNG4</accession>
<keyword evidence="8 10" id="KW-1133">Transmembrane helix</keyword>
<keyword evidence="7 12" id="KW-0418">Kinase</keyword>
<evidence type="ECO:0000256" key="5">
    <source>
        <dbReference type="ARBA" id="ARBA00022679"/>
    </source>
</evidence>
<dbReference type="OrthoDB" id="9121563at2"/>
<dbReference type="SUPFAM" id="SSF47384">
    <property type="entry name" value="Homodimeric domain of signal transducing histidine kinase"/>
    <property type="match status" value="1"/>
</dbReference>
<dbReference type="SMART" id="SM00387">
    <property type="entry name" value="HATPase_c"/>
    <property type="match status" value="1"/>
</dbReference>
<evidence type="ECO:0000256" key="4">
    <source>
        <dbReference type="ARBA" id="ARBA00022553"/>
    </source>
</evidence>
<dbReference type="Proteomes" id="UP000199603">
    <property type="component" value="Unassembled WGS sequence"/>
</dbReference>
<dbReference type="InterPro" id="IPR036890">
    <property type="entry name" value="HATPase_C_sf"/>
</dbReference>
<dbReference type="Gene3D" id="3.30.565.10">
    <property type="entry name" value="Histidine kinase-like ATPase, C-terminal domain"/>
    <property type="match status" value="1"/>
</dbReference>
<dbReference type="PANTHER" id="PTHR45436">
    <property type="entry name" value="SENSOR HISTIDINE KINASE YKOH"/>
    <property type="match status" value="1"/>
</dbReference>
<keyword evidence="4" id="KW-0597">Phosphoprotein</keyword>
<organism evidence="12 13">
    <name type="scientific">Aquimonas voraii</name>
    <dbReference type="NCBI Taxonomy" id="265719"/>
    <lineage>
        <taxon>Bacteria</taxon>
        <taxon>Pseudomonadati</taxon>
        <taxon>Pseudomonadota</taxon>
        <taxon>Gammaproteobacteria</taxon>
        <taxon>Lysobacterales</taxon>
        <taxon>Lysobacteraceae</taxon>
        <taxon>Aquimonas</taxon>
    </lineage>
</organism>
<dbReference type="PRINTS" id="PR00344">
    <property type="entry name" value="BCTRLSENSOR"/>
</dbReference>
<evidence type="ECO:0000256" key="3">
    <source>
        <dbReference type="ARBA" id="ARBA00012438"/>
    </source>
</evidence>
<keyword evidence="13" id="KW-1185">Reference proteome</keyword>
<dbReference type="Pfam" id="PF02518">
    <property type="entry name" value="HATPase_c"/>
    <property type="match status" value="1"/>
</dbReference>
<evidence type="ECO:0000259" key="11">
    <source>
        <dbReference type="PROSITE" id="PS50109"/>
    </source>
</evidence>
<dbReference type="InterPro" id="IPR004358">
    <property type="entry name" value="Sig_transdc_His_kin-like_C"/>
</dbReference>
<dbReference type="PROSITE" id="PS50109">
    <property type="entry name" value="HIS_KIN"/>
    <property type="match status" value="1"/>
</dbReference>
<evidence type="ECO:0000256" key="2">
    <source>
        <dbReference type="ARBA" id="ARBA00004370"/>
    </source>
</evidence>
<name>A0A1G6XNG4_9GAMM</name>
<dbReference type="GO" id="GO:0005886">
    <property type="term" value="C:plasma membrane"/>
    <property type="evidence" value="ECO:0007669"/>
    <property type="project" value="TreeGrafter"/>
</dbReference>
<proteinExistence type="predicted"/>
<keyword evidence="9 10" id="KW-0472">Membrane</keyword>
<keyword evidence="5" id="KW-0808">Transferase</keyword>
<evidence type="ECO:0000256" key="8">
    <source>
        <dbReference type="ARBA" id="ARBA00022989"/>
    </source>
</evidence>
<dbReference type="SMART" id="SM00388">
    <property type="entry name" value="HisKA"/>
    <property type="match status" value="1"/>
</dbReference>
<dbReference type="InterPro" id="IPR003594">
    <property type="entry name" value="HATPase_dom"/>
</dbReference>
<evidence type="ECO:0000256" key="1">
    <source>
        <dbReference type="ARBA" id="ARBA00000085"/>
    </source>
</evidence>
<protein>
    <recommendedName>
        <fullName evidence="3">histidine kinase</fullName>
        <ecNumber evidence="3">2.7.13.3</ecNumber>
    </recommendedName>
</protein>
<dbReference type="CDD" id="cd00082">
    <property type="entry name" value="HisKA"/>
    <property type="match status" value="1"/>
</dbReference>
<evidence type="ECO:0000256" key="10">
    <source>
        <dbReference type="SAM" id="Phobius"/>
    </source>
</evidence>
<dbReference type="STRING" id="265719.SAMN04488509_10769"/>
<dbReference type="SUPFAM" id="SSF55874">
    <property type="entry name" value="ATPase domain of HSP90 chaperone/DNA topoisomerase II/histidine kinase"/>
    <property type="match status" value="1"/>
</dbReference>
<comment type="catalytic activity">
    <reaction evidence="1">
        <text>ATP + protein L-histidine = ADP + protein N-phospho-L-histidine.</text>
        <dbReference type="EC" id="2.7.13.3"/>
    </reaction>
</comment>
<reference evidence="12 13" key="1">
    <citation type="submission" date="2016-10" db="EMBL/GenBank/DDBJ databases">
        <authorList>
            <person name="de Groot N.N."/>
        </authorList>
    </citation>
    <scope>NUCLEOTIDE SEQUENCE [LARGE SCALE GENOMIC DNA]</scope>
    <source>
        <strain evidence="12 13">DSM 16957</strain>
    </source>
</reference>
<dbReference type="Pfam" id="PF00512">
    <property type="entry name" value="HisKA"/>
    <property type="match status" value="1"/>
</dbReference>
<feature type="domain" description="Histidine kinase" evidence="11">
    <location>
        <begin position="224"/>
        <end position="430"/>
    </location>
</feature>
<comment type="subcellular location">
    <subcellularLocation>
        <location evidence="2">Membrane</location>
    </subcellularLocation>
</comment>
<sequence length="441" mass="48547">MRISTGLRRKIWAAFILQIAAISCATVLGVYGASAVLKDVLIQRALTDEAAHFRARLARDPTAMPPDTYNMQGYLQRHGESENVLPENLRGLVPGYYSLPAERGGSLVLVQEGEGGTLLLVFDAEQVNALAFFFGAVPLVLVLVVIYIIAWATYRISRRAVSPVIWLAGVVQHWDPKKPNLEALSPEQLPLDVEGEVLVLAQALHEFASRIDAFVQRERDFTRDASHELRSPLTVIRIACDMLCAEDELPPYAKRQIKRILGSARDMEGLIESFLILAREGDADLPEEDFVINEVVADEVEKVRPLLGEKPVDLRVEEHAAFSLHGSPRVLRVILSNLIRNACAYTEQGSVVVHIHADHVCVQDTGCGMTPEELERAFDPFFRGGMRKEGGQGVGLTIVRRLSTRFGWPVTLESEAGKGTCARVRFPAVSDARTTAALGPA</sequence>
<dbReference type="PROSITE" id="PS51257">
    <property type="entry name" value="PROKAR_LIPOPROTEIN"/>
    <property type="match status" value="1"/>
</dbReference>
<evidence type="ECO:0000256" key="9">
    <source>
        <dbReference type="ARBA" id="ARBA00023136"/>
    </source>
</evidence>